<dbReference type="EMBL" id="JAPZDC010000007">
    <property type="protein sequence ID" value="MDN5064545.1"/>
    <property type="molecule type" value="Genomic_DNA"/>
</dbReference>
<comment type="caution">
    <text evidence="1">The sequence shown here is derived from an EMBL/GenBank/DDBJ whole genome shotgun (WGS) entry which is preliminary data.</text>
</comment>
<reference evidence="1" key="1">
    <citation type="submission" date="2022-12" db="EMBL/GenBank/DDBJ databases">
        <authorList>
            <person name="Uljanovas D."/>
        </authorList>
    </citation>
    <scope>NUCLEOTIDE SEQUENCE</scope>
    <source>
        <strain evidence="1">RCM39</strain>
    </source>
</reference>
<protein>
    <recommendedName>
        <fullName evidence="3">Antitoxin VbhA domain-containing protein</fullName>
    </recommendedName>
</protein>
<gene>
    <name evidence="1" type="ORF">O8C91_10125</name>
</gene>
<organism evidence="1 2">
    <name type="scientific">Aliarcobacter butzleri</name>
    <dbReference type="NCBI Taxonomy" id="28197"/>
    <lineage>
        <taxon>Bacteria</taxon>
        <taxon>Pseudomonadati</taxon>
        <taxon>Campylobacterota</taxon>
        <taxon>Epsilonproteobacteria</taxon>
        <taxon>Campylobacterales</taxon>
        <taxon>Arcobacteraceae</taxon>
        <taxon>Aliarcobacter</taxon>
    </lineage>
</organism>
<accession>A0AAW7PTX9</accession>
<evidence type="ECO:0000313" key="1">
    <source>
        <dbReference type="EMBL" id="MDN5064545.1"/>
    </source>
</evidence>
<dbReference type="RefSeq" id="WP_301344758.1">
    <property type="nucleotide sequence ID" value="NZ_JAPZDB010000006.1"/>
</dbReference>
<reference evidence="1" key="2">
    <citation type="journal article" date="2023" name="Microorganisms">
        <title>Genomic Characterization of Arcobacter butzleri Strains Isolated from Various Sources in Lithuania.</title>
        <authorList>
            <person name="Uljanovas D."/>
            <person name="Golz G."/>
            <person name="Fleischmann S."/>
            <person name="Kudirkiene E."/>
            <person name="Kasetiene N."/>
            <person name="Grineviciene A."/>
            <person name="Tamuleviciene E."/>
            <person name="Aksomaitiene J."/>
            <person name="Alter T."/>
            <person name="Malakauskas M."/>
        </authorList>
    </citation>
    <scope>NUCLEOTIDE SEQUENCE</scope>
    <source>
        <strain evidence="1">RCM39</strain>
    </source>
</reference>
<name>A0AAW7PTX9_9BACT</name>
<evidence type="ECO:0008006" key="3">
    <source>
        <dbReference type="Google" id="ProtNLM"/>
    </source>
</evidence>
<dbReference type="Proteomes" id="UP001171529">
    <property type="component" value="Unassembled WGS sequence"/>
</dbReference>
<dbReference type="AlphaFoldDB" id="A0AAW7PTX9"/>
<sequence>MKKTINTTTYPEVYTLAESLAILDKYKDDLTEEQFNNIKSVISSFAIESMYLNEKDILDGIKIQKGEATVDELIANQKRNWDIL</sequence>
<evidence type="ECO:0000313" key="2">
    <source>
        <dbReference type="Proteomes" id="UP001171529"/>
    </source>
</evidence>
<proteinExistence type="predicted"/>